<dbReference type="GO" id="GO:0006779">
    <property type="term" value="P:porphyrin-containing compound biosynthetic process"/>
    <property type="evidence" value="ECO:0007669"/>
    <property type="project" value="InterPro"/>
</dbReference>
<feature type="domain" description="Radical SAM core" evidence="4">
    <location>
        <begin position="64"/>
        <end position="303"/>
    </location>
</feature>
<dbReference type="SFLD" id="SFLDG01065">
    <property type="entry name" value="anaerobic_coproporphyrinogen-I"/>
    <property type="match status" value="1"/>
</dbReference>
<dbReference type="Gene3D" id="3.80.30.20">
    <property type="entry name" value="tm_1862 like domain"/>
    <property type="match status" value="1"/>
</dbReference>
<dbReference type="InterPro" id="IPR004559">
    <property type="entry name" value="HemW-like"/>
</dbReference>
<evidence type="ECO:0000256" key="1">
    <source>
        <dbReference type="ARBA" id="ARBA00006100"/>
    </source>
</evidence>
<dbReference type="InterPro" id="IPR007197">
    <property type="entry name" value="rSAM"/>
</dbReference>
<dbReference type="CDD" id="cd01335">
    <property type="entry name" value="Radical_SAM"/>
    <property type="match status" value="1"/>
</dbReference>
<dbReference type="RefSeq" id="XP_032822890.1">
    <property type="nucleotide sequence ID" value="XM_032966999.1"/>
</dbReference>
<evidence type="ECO:0000313" key="6">
    <source>
        <dbReference type="RefSeq" id="XP_032822890.1"/>
    </source>
</evidence>
<dbReference type="GO" id="GO:0005739">
    <property type="term" value="C:mitochondrion"/>
    <property type="evidence" value="ECO:0007669"/>
    <property type="project" value="UniProtKB-SubCell"/>
</dbReference>
<protein>
    <recommendedName>
        <fullName evidence="3">Radical S-adenosyl methionine domain-containing protein</fullName>
    </recommendedName>
</protein>
<comment type="similarity">
    <text evidence="1">Belongs to the anaerobic coproporphyrinogen-III oxidase family. HemW subfamily.</text>
</comment>
<evidence type="ECO:0000313" key="5">
    <source>
        <dbReference type="Proteomes" id="UP001318040"/>
    </source>
</evidence>
<dbReference type="GO" id="GO:0004109">
    <property type="term" value="F:coproporphyrinogen oxidase activity"/>
    <property type="evidence" value="ECO:0007669"/>
    <property type="project" value="InterPro"/>
</dbReference>
<dbReference type="InterPro" id="IPR058240">
    <property type="entry name" value="rSAM_sf"/>
</dbReference>
<keyword evidence="3" id="KW-0349">Heme</keyword>
<dbReference type="Pfam" id="PF04055">
    <property type="entry name" value="Radical_SAM"/>
    <property type="match status" value="1"/>
</dbReference>
<gene>
    <name evidence="6" type="primary">RSAD1</name>
</gene>
<dbReference type="SUPFAM" id="SSF102114">
    <property type="entry name" value="Radical SAM enzymes"/>
    <property type="match status" value="1"/>
</dbReference>
<dbReference type="NCBIfam" id="TIGR00539">
    <property type="entry name" value="hemN_rel"/>
    <property type="match status" value="1"/>
</dbReference>
<dbReference type="PANTHER" id="PTHR13932:SF5">
    <property type="entry name" value="RADICAL S-ADENOSYL METHIONINE DOMAIN-CONTAINING PROTEIN 1, MITOCHONDRIAL"/>
    <property type="match status" value="1"/>
</dbReference>
<dbReference type="PANTHER" id="PTHR13932">
    <property type="entry name" value="COPROPORPHYRINIGEN III OXIDASE"/>
    <property type="match status" value="1"/>
</dbReference>
<accession>A0AAJ7X6C7</accession>
<dbReference type="KEGG" id="pmrn:116949570"/>
<sequence length="508" mass="54646">MSCLAQTCTRSRLILQIASRKGGACRNAVKGLGRCNWSRSLSSEPSGLSELPPASGSPQSALPYLQDHEATLYVHWPYCERRCSYCNFNKYVSRSVDHARMRKCLVRELESLLLASGVTTISSVFVGGGTPSLAEPQTLAAVLEAASRLALVPAGAEVSMEANPCSAATQRLVDFRAAGVNRISLGLQALSDADLKTLGRDHTAEEGVQALATASAVFPGHVSADLMFGRPGQHPDSWEQELRALLGSASTLGHVSLYQLTLERGTELFARAARGEPLALPDADACAEMYNTAREILSQAGLHQYEVSNFAREGAASVHNQSYWLGKPYIGVGPGAHGRFVARGEGAAEREARVQTLEPEYWMREVERHGHGTRRRKPLSPPEVLEEVLVMGLRMNRGITHERWARFSGDVGLHEALASPEVQRFQDEGLLMLDERGVRASWEGIAVLDAMLPDLLLALQRHRWPLALPQHLGGQRVGRAQGGGEAGHVCGTAGVGDGTAGVGDGTTV</sequence>
<dbReference type="GO" id="GO:0051539">
    <property type="term" value="F:4 iron, 4 sulfur cluster binding"/>
    <property type="evidence" value="ECO:0007669"/>
    <property type="project" value="UniProtKB-UniRule"/>
</dbReference>
<comment type="function">
    <text evidence="2 3">May be a heme chaperone, appears to bind heme. Homologous bacterial proteins do not have oxygen-independent coproporphyrinogen-III oxidase activity. Binds 1 [4Fe-4S] cluster. The cluster is coordinated with 3 cysteines and an exchangeable S-adenosyl-L-methionine.</text>
</comment>
<dbReference type="GO" id="GO:0046872">
    <property type="term" value="F:metal ion binding"/>
    <property type="evidence" value="ECO:0007669"/>
    <property type="project" value="UniProtKB-UniRule"/>
</dbReference>
<evidence type="ECO:0000259" key="4">
    <source>
        <dbReference type="PROSITE" id="PS51918"/>
    </source>
</evidence>
<keyword evidence="3" id="KW-0408">Iron</keyword>
<dbReference type="SFLD" id="SFLDF00562">
    <property type="entry name" value="HemN-like__clustered_with_heat"/>
    <property type="match status" value="1"/>
</dbReference>
<reference evidence="6" key="1">
    <citation type="submission" date="2025-08" db="UniProtKB">
        <authorList>
            <consortium name="RefSeq"/>
        </authorList>
    </citation>
    <scope>IDENTIFICATION</scope>
    <source>
        <tissue evidence="6">Sperm</tissue>
    </source>
</reference>
<keyword evidence="3" id="KW-0949">S-adenosyl-L-methionine</keyword>
<dbReference type="AlphaFoldDB" id="A0AAJ7X6C7"/>
<dbReference type="InterPro" id="IPR023404">
    <property type="entry name" value="rSAM_horseshoe"/>
</dbReference>
<keyword evidence="3" id="KW-0004">4Fe-4S</keyword>
<organism evidence="5 6">
    <name type="scientific">Petromyzon marinus</name>
    <name type="common">Sea lamprey</name>
    <dbReference type="NCBI Taxonomy" id="7757"/>
    <lineage>
        <taxon>Eukaryota</taxon>
        <taxon>Metazoa</taxon>
        <taxon>Chordata</taxon>
        <taxon>Craniata</taxon>
        <taxon>Vertebrata</taxon>
        <taxon>Cyclostomata</taxon>
        <taxon>Hyperoartia</taxon>
        <taxon>Petromyzontiformes</taxon>
        <taxon>Petromyzontidae</taxon>
        <taxon>Petromyzon</taxon>
    </lineage>
</organism>
<dbReference type="SFLD" id="SFLDS00029">
    <property type="entry name" value="Radical_SAM"/>
    <property type="match status" value="1"/>
</dbReference>
<keyword evidence="3" id="KW-0411">Iron-sulfur</keyword>
<keyword evidence="3" id="KW-0496">Mitochondrion</keyword>
<keyword evidence="3" id="KW-0143">Chaperone</keyword>
<comment type="subcellular location">
    <subcellularLocation>
        <location evidence="3">Mitochondrion</location>
    </subcellularLocation>
</comment>
<dbReference type="PROSITE" id="PS51918">
    <property type="entry name" value="RADICAL_SAM"/>
    <property type="match status" value="1"/>
</dbReference>
<dbReference type="SFLD" id="SFLDG01082">
    <property type="entry name" value="B12-binding_domain_containing"/>
    <property type="match status" value="1"/>
</dbReference>
<dbReference type="Pfam" id="PF06969">
    <property type="entry name" value="HemN_C"/>
    <property type="match status" value="1"/>
</dbReference>
<dbReference type="CTD" id="55316"/>
<proteinExistence type="inferred from homology"/>
<keyword evidence="3" id="KW-0479">Metal-binding</keyword>
<name>A0AAJ7X6C7_PETMA</name>
<dbReference type="InterPro" id="IPR034505">
    <property type="entry name" value="Coproporphyrinogen-III_oxidase"/>
</dbReference>
<dbReference type="InterPro" id="IPR010723">
    <property type="entry name" value="HemN_C"/>
</dbReference>
<keyword evidence="5" id="KW-1185">Reference proteome</keyword>
<dbReference type="Proteomes" id="UP001318040">
    <property type="component" value="Chromosome 37"/>
</dbReference>
<dbReference type="InterPro" id="IPR006638">
    <property type="entry name" value="Elp3/MiaA/NifB-like_rSAM"/>
</dbReference>
<keyword evidence="3" id="KW-0809">Transit peptide</keyword>
<evidence type="ECO:0000256" key="3">
    <source>
        <dbReference type="RuleBase" id="RU364116"/>
    </source>
</evidence>
<dbReference type="SMART" id="SM00729">
    <property type="entry name" value="Elp3"/>
    <property type="match status" value="1"/>
</dbReference>
<evidence type="ECO:0000256" key="2">
    <source>
        <dbReference type="ARBA" id="ARBA00045130"/>
    </source>
</evidence>
<dbReference type="SFLD" id="SFLDF00288">
    <property type="entry name" value="HemN-like__clustered_with_nucl"/>
    <property type="match status" value="1"/>
</dbReference>